<evidence type="ECO:0000313" key="2">
    <source>
        <dbReference type="Proteomes" id="UP000014174"/>
    </source>
</evidence>
<dbReference type="Proteomes" id="UP000014174">
    <property type="component" value="Unassembled WGS sequence"/>
</dbReference>
<dbReference type="AlphaFoldDB" id="R9GP92"/>
<dbReference type="RefSeq" id="WP_016196478.1">
    <property type="nucleotide sequence ID" value="NZ_AQPN01000110.1"/>
</dbReference>
<reference evidence="1 2" key="1">
    <citation type="journal article" date="2013" name="Genome Announc.">
        <title>Draft Genome Sequence of Arcticibacter svalbardensis Strain MN12-7T, a Member of the Family Sphingobacteriaceae Isolated from an Arctic Soil Sample.</title>
        <authorList>
            <person name="Shivaji S."/>
            <person name="Ara S."/>
            <person name="Prasad S."/>
            <person name="Manasa B.P."/>
            <person name="Begum Z."/>
            <person name="Singh A."/>
            <person name="Kumar Pinnaka A."/>
        </authorList>
    </citation>
    <scope>NUCLEOTIDE SEQUENCE [LARGE SCALE GENOMIC DNA]</scope>
    <source>
        <strain evidence="1 2">MN12-7</strain>
    </source>
</reference>
<dbReference type="STRING" id="1150600.ADIARSV_3249"/>
<comment type="caution">
    <text evidence="1">The sequence shown here is derived from an EMBL/GenBank/DDBJ whole genome shotgun (WGS) entry which is preliminary data.</text>
</comment>
<accession>R9GP92</accession>
<dbReference type="EMBL" id="AQPN01000110">
    <property type="protein sequence ID" value="EOR93536.1"/>
    <property type="molecule type" value="Genomic_DNA"/>
</dbReference>
<evidence type="ECO:0000313" key="1">
    <source>
        <dbReference type="EMBL" id="EOR93536.1"/>
    </source>
</evidence>
<gene>
    <name evidence="1" type="ORF">ADIARSV_3249</name>
</gene>
<sequence>MKAVGSECHLYLYKGQEHGFFNYCENQDPKYFIETMFKADVFLRKQGIIKGKPTIKDLSFLSKKN</sequence>
<name>R9GP92_9SPHI</name>
<organism evidence="1 2">
    <name type="scientific">Arcticibacter svalbardensis MN12-7</name>
    <dbReference type="NCBI Taxonomy" id="1150600"/>
    <lineage>
        <taxon>Bacteria</taxon>
        <taxon>Pseudomonadati</taxon>
        <taxon>Bacteroidota</taxon>
        <taxon>Sphingobacteriia</taxon>
        <taxon>Sphingobacteriales</taxon>
        <taxon>Sphingobacteriaceae</taxon>
        <taxon>Arcticibacter</taxon>
    </lineage>
</organism>
<proteinExistence type="predicted"/>
<protein>
    <submittedName>
        <fullName evidence="1">Uncharacterized protein</fullName>
    </submittedName>
</protein>
<keyword evidence="2" id="KW-1185">Reference proteome</keyword>